<sequence>MSSSHWIARPQWAERKQSASRAASGRRGSPRGRSGDPRGATWGRWRSRGGRQNTQTHTHTRSEARTPFSSQSENRAVNLNPHLYKISSIKLFSSSTL</sequence>
<gene>
    <name evidence="1" type="ORF">MRB53_020243</name>
</gene>
<protein>
    <submittedName>
        <fullName evidence="1">Uncharacterized protein</fullName>
    </submittedName>
</protein>
<proteinExistence type="predicted"/>
<dbReference type="EMBL" id="CM056814">
    <property type="protein sequence ID" value="KAJ8626936.1"/>
    <property type="molecule type" value="Genomic_DNA"/>
</dbReference>
<name>A0ACC2L093_PERAE</name>
<evidence type="ECO:0000313" key="1">
    <source>
        <dbReference type="EMBL" id="KAJ8626936.1"/>
    </source>
</evidence>
<keyword evidence="2" id="KW-1185">Reference proteome</keyword>
<dbReference type="Proteomes" id="UP001234297">
    <property type="component" value="Chromosome 6"/>
</dbReference>
<comment type="caution">
    <text evidence="1">The sequence shown here is derived from an EMBL/GenBank/DDBJ whole genome shotgun (WGS) entry which is preliminary data.</text>
</comment>
<organism evidence="1 2">
    <name type="scientific">Persea americana</name>
    <name type="common">Avocado</name>
    <dbReference type="NCBI Taxonomy" id="3435"/>
    <lineage>
        <taxon>Eukaryota</taxon>
        <taxon>Viridiplantae</taxon>
        <taxon>Streptophyta</taxon>
        <taxon>Embryophyta</taxon>
        <taxon>Tracheophyta</taxon>
        <taxon>Spermatophyta</taxon>
        <taxon>Magnoliopsida</taxon>
        <taxon>Magnoliidae</taxon>
        <taxon>Laurales</taxon>
        <taxon>Lauraceae</taxon>
        <taxon>Persea</taxon>
    </lineage>
</organism>
<accession>A0ACC2L093</accession>
<reference evidence="1 2" key="1">
    <citation type="journal article" date="2022" name="Hortic Res">
        <title>A haplotype resolved chromosomal level avocado genome allows analysis of novel avocado genes.</title>
        <authorList>
            <person name="Nath O."/>
            <person name="Fletcher S.J."/>
            <person name="Hayward A."/>
            <person name="Shaw L.M."/>
            <person name="Masouleh A.K."/>
            <person name="Furtado A."/>
            <person name="Henry R.J."/>
            <person name="Mitter N."/>
        </authorList>
    </citation>
    <scope>NUCLEOTIDE SEQUENCE [LARGE SCALE GENOMIC DNA]</scope>
    <source>
        <strain evidence="2">cv. Hass</strain>
    </source>
</reference>
<evidence type="ECO:0000313" key="2">
    <source>
        <dbReference type="Proteomes" id="UP001234297"/>
    </source>
</evidence>